<proteinExistence type="predicted"/>
<dbReference type="Proteomes" id="UP001434883">
    <property type="component" value="Unassembled WGS sequence"/>
</dbReference>
<accession>A0ABV0RCI0</accession>
<comment type="caution">
    <text evidence="1">The sequence shown here is derived from an EMBL/GenBank/DDBJ whole genome shotgun (WGS) entry which is preliminary data.</text>
</comment>
<keyword evidence="2" id="KW-1185">Reference proteome</keyword>
<sequence length="90" mass="9914">MGGKFGLIMTKNPLIITGLVIIMLCKSKQDETKRRAIGSFLAARDSGRFSRDEANHCSQCLAKFLILANRLTTTCNVTIHLSLSSKSLEK</sequence>
<dbReference type="EMBL" id="JAHRIN010042329">
    <property type="protein sequence ID" value="MEQ2205831.1"/>
    <property type="molecule type" value="Genomic_DNA"/>
</dbReference>
<evidence type="ECO:0000313" key="2">
    <source>
        <dbReference type="Proteomes" id="UP001434883"/>
    </source>
</evidence>
<name>A0ABV0RCI0_9TELE</name>
<evidence type="ECO:0000313" key="1">
    <source>
        <dbReference type="EMBL" id="MEQ2205831.1"/>
    </source>
</evidence>
<organism evidence="1 2">
    <name type="scientific">Xenoophorus captivus</name>
    <dbReference type="NCBI Taxonomy" id="1517983"/>
    <lineage>
        <taxon>Eukaryota</taxon>
        <taxon>Metazoa</taxon>
        <taxon>Chordata</taxon>
        <taxon>Craniata</taxon>
        <taxon>Vertebrata</taxon>
        <taxon>Euteleostomi</taxon>
        <taxon>Actinopterygii</taxon>
        <taxon>Neopterygii</taxon>
        <taxon>Teleostei</taxon>
        <taxon>Neoteleostei</taxon>
        <taxon>Acanthomorphata</taxon>
        <taxon>Ovalentaria</taxon>
        <taxon>Atherinomorphae</taxon>
        <taxon>Cyprinodontiformes</taxon>
        <taxon>Goodeidae</taxon>
        <taxon>Xenoophorus</taxon>
    </lineage>
</organism>
<gene>
    <name evidence="1" type="ORF">XENOCAPTIV_015450</name>
</gene>
<reference evidence="1 2" key="1">
    <citation type="submission" date="2021-06" db="EMBL/GenBank/DDBJ databases">
        <authorList>
            <person name="Palmer J.M."/>
        </authorList>
    </citation>
    <scope>NUCLEOTIDE SEQUENCE [LARGE SCALE GENOMIC DNA]</scope>
    <source>
        <strain evidence="1 2">XC_2019</strain>
        <tissue evidence="1">Muscle</tissue>
    </source>
</reference>
<protein>
    <submittedName>
        <fullName evidence="1">Uncharacterized protein</fullName>
    </submittedName>
</protein>